<gene>
    <name evidence="3" type="primary">yegO_2</name>
    <name evidence="2" type="ORF">BF17_18360</name>
    <name evidence="3" type="ORF">ERS008667_03023</name>
</gene>
<dbReference type="SUPFAM" id="SSF82866">
    <property type="entry name" value="Multidrug efflux transporter AcrB transmembrane domain"/>
    <property type="match status" value="1"/>
</dbReference>
<keyword evidence="1" id="KW-1133">Transmembrane helix</keyword>
<dbReference type="PATRIC" id="fig|367190.3.peg.3599"/>
<evidence type="ECO:0000313" key="2">
    <source>
        <dbReference type="EMBL" id="AHK22015.1"/>
    </source>
</evidence>
<reference evidence="3 5" key="2">
    <citation type="submission" date="2015-03" db="EMBL/GenBank/DDBJ databases">
        <authorList>
            <person name="Murphy D."/>
        </authorList>
    </citation>
    <scope>NUCLEOTIDE SEQUENCE [LARGE SCALE GENOMIC DNA]</scope>
    <source>
        <strain evidence="3 5">Y233</strain>
    </source>
</reference>
<dbReference type="RefSeq" id="WP_025383664.1">
    <property type="nucleotide sequence ID" value="NZ_CABIHS010000384.1"/>
</dbReference>
<feature type="transmembrane region" description="Helical" evidence="1">
    <location>
        <begin position="265"/>
        <end position="293"/>
    </location>
</feature>
<dbReference type="Gene3D" id="3.30.2090.10">
    <property type="entry name" value="Multidrug efflux transporter AcrB TolC docking domain, DN and DC subdomains"/>
    <property type="match status" value="1"/>
</dbReference>
<dbReference type="EMBL" id="CP007230">
    <property type="protein sequence ID" value="AHK22015.1"/>
    <property type="molecule type" value="Genomic_DNA"/>
</dbReference>
<dbReference type="Gene3D" id="1.20.1640.10">
    <property type="entry name" value="Multidrug efflux transporter AcrB transmembrane domain"/>
    <property type="match status" value="1"/>
</dbReference>
<evidence type="ECO:0000313" key="5">
    <source>
        <dbReference type="Proteomes" id="UP000038204"/>
    </source>
</evidence>
<feature type="transmembrane region" description="Helical" evidence="1">
    <location>
        <begin position="164"/>
        <end position="184"/>
    </location>
</feature>
<dbReference type="Pfam" id="PF00873">
    <property type="entry name" value="ACR_tran"/>
    <property type="match status" value="1"/>
</dbReference>
<dbReference type="Proteomes" id="UP000019439">
    <property type="component" value="Chromosome"/>
</dbReference>
<dbReference type="GeneID" id="96665381"/>
<reference evidence="2 4" key="1">
    <citation type="journal article" date="2014" name="Genome Announc.">
        <title>Genome Sequence of Yersinia similis Y228T, a Member of the Yersinia pseudotuberculosis Complex.</title>
        <authorList>
            <person name="Sprague L.D."/>
            <person name="Neubauer H."/>
        </authorList>
    </citation>
    <scope>NUCLEOTIDE SEQUENCE [LARGE SCALE GENOMIC DNA]</scope>
    <source>
        <strain evidence="2 4">228</strain>
    </source>
</reference>
<proteinExistence type="predicted"/>
<evidence type="ECO:0000256" key="1">
    <source>
        <dbReference type="SAM" id="Phobius"/>
    </source>
</evidence>
<accession>A0A0T9QVQ8</accession>
<keyword evidence="4" id="KW-1185">Reference proteome</keyword>
<feature type="transmembrane region" description="Helical" evidence="1">
    <location>
        <begin position="134"/>
        <end position="157"/>
    </location>
</feature>
<evidence type="ECO:0000313" key="3">
    <source>
        <dbReference type="EMBL" id="CNI31242.1"/>
    </source>
</evidence>
<sequence>MNTEAIGNALRIATTGDIDSLSARYLLADRQLPMRVRLSDEARSDLDVLRGLRLPTLSGENTVPLAAVADITYAEGESRIERYDRQRRIPLDANLVSGSLGQALNAIEALPSFSALPPGVLRINYGESEYMDEMFSNFTIAMSAGILAIFAILVLLFRDFLQPLTILCTLPLSLIGAIPALWLIGAALDLPAIIGMLMLMGIVTKNAILLVDFTLNDMKNGLDRQTALMAAGAARARPIVMTTVATVAGMIPAAIGFGADSGFRIPMAVTVIGGLATSTLLSLICVPVGSAYLDDLRR</sequence>
<evidence type="ECO:0000313" key="4">
    <source>
        <dbReference type="Proteomes" id="UP000019439"/>
    </source>
</evidence>
<dbReference type="PANTHER" id="PTHR32063:SF77">
    <property type="entry name" value="ACR FAMILY TRANSPORT PROTEIN"/>
    <property type="match status" value="1"/>
</dbReference>
<keyword evidence="1" id="KW-0812">Transmembrane</keyword>
<dbReference type="InterPro" id="IPR027463">
    <property type="entry name" value="AcrB_DN_DC_subdom"/>
</dbReference>
<dbReference type="Proteomes" id="UP000038204">
    <property type="component" value="Unassembled WGS sequence"/>
</dbReference>
<dbReference type="PANTHER" id="PTHR32063">
    <property type="match status" value="1"/>
</dbReference>
<dbReference type="InterPro" id="IPR001036">
    <property type="entry name" value="Acrflvin-R"/>
</dbReference>
<dbReference type="Gene3D" id="3.30.70.1440">
    <property type="entry name" value="Multidrug efflux transporter AcrB pore domain"/>
    <property type="match status" value="1"/>
</dbReference>
<name>A0A0T9QVQ8_9GAMM</name>
<organism evidence="3 5">
    <name type="scientific">Yersinia similis</name>
    <dbReference type="NCBI Taxonomy" id="367190"/>
    <lineage>
        <taxon>Bacteria</taxon>
        <taxon>Pseudomonadati</taxon>
        <taxon>Pseudomonadota</taxon>
        <taxon>Gammaproteobacteria</taxon>
        <taxon>Enterobacterales</taxon>
        <taxon>Yersiniaceae</taxon>
        <taxon>Yersinia</taxon>
    </lineage>
</organism>
<dbReference type="GO" id="GO:0042910">
    <property type="term" value="F:xenobiotic transmembrane transporter activity"/>
    <property type="evidence" value="ECO:0007669"/>
    <property type="project" value="TreeGrafter"/>
</dbReference>
<dbReference type="EMBL" id="CQBK01000023">
    <property type="protein sequence ID" value="CNI31242.1"/>
    <property type="molecule type" value="Genomic_DNA"/>
</dbReference>
<keyword evidence="1" id="KW-0472">Membrane</keyword>
<feature type="transmembrane region" description="Helical" evidence="1">
    <location>
        <begin position="190"/>
        <end position="215"/>
    </location>
</feature>
<feature type="transmembrane region" description="Helical" evidence="1">
    <location>
        <begin position="236"/>
        <end position="259"/>
    </location>
</feature>
<dbReference type="GO" id="GO:0005886">
    <property type="term" value="C:plasma membrane"/>
    <property type="evidence" value="ECO:0007669"/>
    <property type="project" value="TreeGrafter"/>
</dbReference>
<dbReference type="KEGG" id="ysi:BF17_18360"/>
<protein>
    <submittedName>
        <fullName evidence="3">Multidrug efflux system subunit MdtC</fullName>
    </submittedName>
</protein>
<dbReference type="AlphaFoldDB" id="A0A0T9QVQ8"/>